<evidence type="ECO:0000313" key="4">
    <source>
        <dbReference type="EMBL" id="MDO9714069.1"/>
    </source>
</evidence>
<dbReference type="InterPro" id="IPR010985">
    <property type="entry name" value="Ribbon_hlx_hlx"/>
</dbReference>
<proteinExistence type="inferred from homology"/>
<feature type="region of interest" description="Disordered" evidence="3">
    <location>
        <begin position="46"/>
        <end position="70"/>
    </location>
</feature>
<dbReference type="Pfam" id="PF03693">
    <property type="entry name" value="ParD_antitoxin"/>
    <property type="match status" value="1"/>
</dbReference>
<dbReference type="PANTHER" id="PTHR36582:SF2">
    <property type="entry name" value="ANTITOXIN PARD"/>
    <property type="match status" value="1"/>
</dbReference>
<dbReference type="EMBL" id="JAUTWS010000159">
    <property type="protein sequence ID" value="MDO9714069.1"/>
    <property type="molecule type" value="Genomic_DNA"/>
</dbReference>
<dbReference type="SUPFAM" id="SSF47598">
    <property type="entry name" value="Ribbon-helix-helix"/>
    <property type="match status" value="1"/>
</dbReference>
<name>A0ABT9ECY1_9PROT</name>
<keyword evidence="5" id="KW-1185">Reference proteome</keyword>
<dbReference type="CDD" id="cd22231">
    <property type="entry name" value="RHH_NikR_HicB-like"/>
    <property type="match status" value="1"/>
</dbReference>
<reference evidence="4 5" key="1">
    <citation type="submission" date="2023-08" db="EMBL/GenBank/DDBJ databases">
        <title>The draft genome sequence of Paracraurococcus sp. LOR1-02.</title>
        <authorList>
            <person name="Kingkaew E."/>
            <person name="Tanasupawat S."/>
        </authorList>
    </citation>
    <scope>NUCLEOTIDE SEQUENCE [LARGE SCALE GENOMIC DNA]</scope>
    <source>
        <strain evidence="4 5">LOR1-02</strain>
    </source>
</reference>
<accession>A0ABT9ECY1</accession>
<dbReference type="RefSeq" id="WP_305108910.1">
    <property type="nucleotide sequence ID" value="NZ_JAUTWS010000159.1"/>
</dbReference>
<evidence type="ECO:0000256" key="2">
    <source>
        <dbReference type="ARBA" id="ARBA00022649"/>
    </source>
</evidence>
<dbReference type="Proteomes" id="UP001243009">
    <property type="component" value="Unassembled WGS sequence"/>
</dbReference>
<evidence type="ECO:0000256" key="3">
    <source>
        <dbReference type="SAM" id="MobiDB-lite"/>
    </source>
</evidence>
<sequence length="70" mass="7774">MSSTPTRNFSLTPELDRYIREQVTSGHYSSASEVVRAGLRLLIERDHAVPPSPPRSHGSAEPRHSFDSAK</sequence>
<dbReference type="Gene3D" id="6.10.10.120">
    <property type="entry name" value="Antitoxin ParD1-like"/>
    <property type="match status" value="1"/>
</dbReference>
<gene>
    <name evidence="4" type="ORF">Q7A36_37555</name>
</gene>
<comment type="caution">
    <text evidence="4">The sequence shown here is derived from an EMBL/GenBank/DDBJ whole genome shotgun (WGS) entry which is preliminary data.</text>
</comment>
<keyword evidence="2" id="KW-1277">Toxin-antitoxin system</keyword>
<dbReference type="NCBIfam" id="TIGR02606">
    <property type="entry name" value="antidote_CC2985"/>
    <property type="match status" value="1"/>
</dbReference>
<evidence type="ECO:0000256" key="1">
    <source>
        <dbReference type="ARBA" id="ARBA00008580"/>
    </source>
</evidence>
<dbReference type="InterPro" id="IPR022789">
    <property type="entry name" value="ParD"/>
</dbReference>
<dbReference type="PANTHER" id="PTHR36582">
    <property type="entry name" value="ANTITOXIN PARD"/>
    <property type="match status" value="1"/>
</dbReference>
<protein>
    <submittedName>
        <fullName evidence="4">Type II toxin-antitoxin system ParD family antitoxin</fullName>
    </submittedName>
</protein>
<dbReference type="InterPro" id="IPR038296">
    <property type="entry name" value="ParD_sf"/>
</dbReference>
<feature type="compositionally biased region" description="Basic and acidic residues" evidence="3">
    <location>
        <begin position="58"/>
        <end position="70"/>
    </location>
</feature>
<evidence type="ECO:0000313" key="5">
    <source>
        <dbReference type="Proteomes" id="UP001243009"/>
    </source>
</evidence>
<organism evidence="4 5">
    <name type="scientific">Paracraurococcus lichenis</name>
    <dbReference type="NCBI Taxonomy" id="3064888"/>
    <lineage>
        <taxon>Bacteria</taxon>
        <taxon>Pseudomonadati</taxon>
        <taxon>Pseudomonadota</taxon>
        <taxon>Alphaproteobacteria</taxon>
        <taxon>Acetobacterales</taxon>
        <taxon>Roseomonadaceae</taxon>
        <taxon>Paracraurococcus</taxon>
    </lineage>
</organism>
<comment type="similarity">
    <text evidence="1">Belongs to the ParD antitoxin family.</text>
</comment>